<name>A0AB40AUL2_DIOCR</name>
<keyword evidence="2" id="KW-1185">Reference proteome</keyword>
<evidence type="ECO:0000256" key="1">
    <source>
        <dbReference type="RuleBase" id="RU363099"/>
    </source>
</evidence>
<proteinExistence type="inferred from homology"/>
<dbReference type="RefSeq" id="XP_039118600.1">
    <property type="nucleotide sequence ID" value="XM_039262666.1"/>
</dbReference>
<protein>
    <recommendedName>
        <fullName evidence="1">Dirigent protein</fullName>
    </recommendedName>
</protein>
<dbReference type="InterPro" id="IPR004265">
    <property type="entry name" value="Dirigent"/>
</dbReference>
<dbReference type="AlphaFoldDB" id="A0AB40AUL2"/>
<comment type="subcellular location">
    <subcellularLocation>
        <location evidence="1">Secreted</location>
        <location evidence="1">Extracellular space</location>
        <location evidence="1">Apoplast</location>
    </subcellularLocation>
</comment>
<dbReference type="Proteomes" id="UP001515500">
    <property type="component" value="Unplaced"/>
</dbReference>
<sequence length="141" mass="15361">MHAYLGEEKVTKLHFFFHDTISGHHPTAVPVVHPKGTVIKPGNLVPFGAMAEGSLYSSLLYDFGFISGEFNGSSINVFSRNPILESEMKVAIVGGWVKFRMAPGFAKLKTYFFNATSTIDALLALKLLMCAQMPVVSSSTC</sequence>
<gene>
    <name evidence="3" type="primary">LOC120254577</name>
</gene>
<dbReference type="GeneID" id="120254577"/>
<comment type="subunit">
    <text evidence="1">Homodimer.</text>
</comment>
<keyword evidence="1" id="KW-0052">Apoplast</keyword>
<comment type="function">
    <text evidence="1">Dirigent proteins impart stereoselectivity on the phenoxy radical-coupling reaction, yielding optically active lignans from two molecules of coniferyl alcohol in the biosynthesis of lignans, flavonolignans, and alkaloids and thus plays a central role in plant secondary metabolism.</text>
</comment>
<organism evidence="2 3">
    <name type="scientific">Dioscorea cayennensis subsp. rotundata</name>
    <name type="common">White Guinea yam</name>
    <name type="synonym">Dioscorea rotundata</name>
    <dbReference type="NCBI Taxonomy" id="55577"/>
    <lineage>
        <taxon>Eukaryota</taxon>
        <taxon>Viridiplantae</taxon>
        <taxon>Streptophyta</taxon>
        <taxon>Embryophyta</taxon>
        <taxon>Tracheophyta</taxon>
        <taxon>Spermatophyta</taxon>
        <taxon>Magnoliopsida</taxon>
        <taxon>Liliopsida</taxon>
        <taxon>Dioscoreales</taxon>
        <taxon>Dioscoreaceae</taxon>
        <taxon>Dioscorea</taxon>
    </lineage>
</organism>
<dbReference type="GO" id="GO:0048046">
    <property type="term" value="C:apoplast"/>
    <property type="evidence" value="ECO:0007669"/>
    <property type="project" value="UniProtKB-SubCell"/>
</dbReference>
<dbReference type="PANTHER" id="PTHR21495">
    <property type="entry name" value="NUCLEOPORIN-RELATED"/>
    <property type="match status" value="1"/>
</dbReference>
<keyword evidence="1" id="KW-0964">Secreted</keyword>
<evidence type="ECO:0000313" key="3">
    <source>
        <dbReference type="RefSeq" id="XP_039118600.1"/>
    </source>
</evidence>
<dbReference type="Pfam" id="PF03018">
    <property type="entry name" value="Dirigent"/>
    <property type="match status" value="1"/>
</dbReference>
<accession>A0AB40AUL2</accession>
<comment type="similarity">
    <text evidence="1">Belongs to the plant dirigent protein family.</text>
</comment>
<reference evidence="3" key="1">
    <citation type="submission" date="2025-08" db="UniProtKB">
        <authorList>
            <consortium name="RefSeq"/>
        </authorList>
    </citation>
    <scope>IDENTIFICATION</scope>
</reference>
<evidence type="ECO:0000313" key="2">
    <source>
        <dbReference type="Proteomes" id="UP001515500"/>
    </source>
</evidence>